<dbReference type="Proteomes" id="UP000195859">
    <property type="component" value="Unassembled WGS sequence"/>
</dbReference>
<dbReference type="EMBL" id="NFLZ01000051">
    <property type="protein sequence ID" value="OUQ74289.1"/>
    <property type="molecule type" value="Genomic_DNA"/>
</dbReference>
<dbReference type="Proteomes" id="UP000196293">
    <property type="component" value="Unassembled WGS sequence"/>
</dbReference>
<proteinExistence type="predicted"/>
<evidence type="ECO:0000313" key="4">
    <source>
        <dbReference type="Proteomes" id="UP000196293"/>
    </source>
</evidence>
<keyword evidence="4" id="KW-1185">Reference proteome</keyword>
<dbReference type="AlphaFoldDB" id="A0A1Y4VVX9"/>
<comment type="caution">
    <text evidence="2">The sequence shown here is derived from an EMBL/GenBank/DDBJ whole genome shotgun (WGS) entry which is preliminary data.</text>
</comment>
<dbReference type="EMBL" id="NFLS01000010">
    <property type="protein sequence ID" value="OUQ56300.1"/>
    <property type="molecule type" value="Genomic_DNA"/>
</dbReference>
<accession>A0A1Y4VVX9</accession>
<evidence type="ECO:0000313" key="3">
    <source>
        <dbReference type="Proteomes" id="UP000195859"/>
    </source>
</evidence>
<gene>
    <name evidence="2" type="ORF">B5E44_10125</name>
    <name evidence="1" type="ORF">B5E59_05345</name>
</gene>
<sequence>MQLNIFAKAAPLLKEQKFDIDVDKFIKFMGHYHPEDWVYPSAIHRNLKIDIRTVYEILGLLDSKKYVESYLQIDCPNCQKFTGFTYRSIGDIPQVLSCTNCDFEIVDPLKHAVLIYKVL</sequence>
<organism evidence="2 3">
    <name type="scientific">Lactobacillus gallinarum</name>
    <dbReference type="NCBI Taxonomy" id="52242"/>
    <lineage>
        <taxon>Bacteria</taxon>
        <taxon>Bacillati</taxon>
        <taxon>Bacillota</taxon>
        <taxon>Bacilli</taxon>
        <taxon>Lactobacillales</taxon>
        <taxon>Lactobacillaceae</taxon>
        <taxon>Lactobacillus</taxon>
    </lineage>
</organism>
<dbReference type="RefSeq" id="WP_087176313.1">
    <property type="nucleotide sequence ID" value="NZ_CANCWO010000030.1"/>
</dbReference>
<protein>
    <submittedName>
        <fullName evidence="2">Uncharacterized protein</fullName>
    </submittedName>
</protein>
<reference evidence="2" key="2">
    <citation type="journal article" date="2018" name="BMC Genomics">
        <title>Whole genome sequencing and function prediction of 133 gut anaerobes isolated from chicken caecum in pure cultures.</title>
        <authorList>
            <person name="Medvecky M."/>
            <person name="Cejkova D."/>
            <person name="Polansky O."/>
            <person name="Karasova D."/>
            <person name="Kubasova T."/>
            <person name="Cizek A."/>
            <person name="Rychlik I."/>
        </authorList>
    </citation>
    <scope>NUCLEOTIDE SEQUENCE</scope>
    <source>
        <strain evidence="2">An101</strain>
        <strain evidence="1">An115</strain>
    </source>
</reference>
<evidence type="ECO:0000313" key="2">
    <source>
        <dbReference type="EMBL" id="OUQ74289.1"/>
    </source>
</evidence>
<evidence type="ECO:0000313" key="1">
    <source>
        <dbReference type="EMBL" id="OUQ56300.1"/>
    </source>
</evidence>
<name>A0A1Y4VVX9_9LACO</name>
<reference evidence="3 4" key="1">
    <citation type="submission" date="2017-04" db="EMBL/GenBank/DDBJ databases">
        <title>Function of individual gut microbiota members based on whole genome sequencing of pure cultures obtained from chicken caecum.</title>
        <authorList>
            <person name="Medvecky M."/>
            <person name="Cejkova D."/>
            <person name="Polansky O."/>
            <person name="Karasova D."/>
            <person name="Kubasova T."/>
            <person name="Cizek A."/>
            <person name="Rychlik I."/>
        </authorList>
    </citation>
    <scope>NUCLEOTIDE SEQUENCE [LARGE SCALE GENOMIC DNA]</scope>
    <source>
        <strain evidence="3">An101</strain>
        <strain evidence="4">An115</strain>
    </source>
</reference>